<feature type="transmembrane region" description="Helical" evidence="5">
    <location>
        <begin position="427"/>
        <end position="446"/>
    </location>
</feature>
<dbReference type="Proteomes" id="UP000325161">
    <property type="component" value="Chromosome"/>
</dbReference>
<gene>
    <name evidence="6" type="ORF">FXN63_05660</name>
</gene>
<dbReference type="EMBL" id="CP043046">
    <property type="protein sequence ID" value="QEI05387.1"/>
    <property type="molecule type" value="Genomic_DNA"/>
</dbReference>
<evidence type="ECO:0000256" key="3">
    <source>
        <dbReference type="ARBA" id="ARBA00022989"/>
    </source>
</evidence>
<keyword evidence="2 5" id="KW-0812">Transmembrane</keyword>
<feature type="transmembrane region" description="Helical" evidence="5">
    <location>
        <begin position="452"/>
        <end position="470"/>
    </location>
</feature>
<dbReference type="GO" id="GO:0016020">
    <property type="term" value="C:membrane"/>
    <property type="evidence" value="ECO:0007669"/>
    <property type="project" value="UniProtKB-SubCell"/>
</dbReference>
<dbReference type="KEGG" id="pacr:FXN63_05660"/>
<organism evidence="6 7">
    <name type="scientific">Pigmentiphaga aceris</name>
    <dbReference type="NCBI Taxonomy" id="1940612"/>
    <lineage>
        <taxon>Bacteria</taxon>
        <taxon>Pseudomonadati</taxon>
        <taxon>Pseudomonadota</taxon>
        <taxon>Betaproteobacteria</taxon>
        <taxon>Burkholderiales</taxon>
        <taxon>Alcaligenaceae</taxon>
        <taxon>Pigmentiphaga</taxon>
    </lineage>
</organism>
<feature type="transmembrane region" description="Helical" evidence="5">
    <location>
        <begin position="293"/>
        <end position="316"/>
    </location>
</feature>
<evidence type="ECO:0000256" key="4">
    <source>
        <dbReference type="ARBA" id="ARBA00023136"/>
    </source>
</evidence>
<dbReference type="InterPro" id="IPR002293">
    <property type="entry name" value="AA/rel_permease1"/>
</dbReference>
<proteinExistence type="predicted"/>
<dbReference type="Pfam" id="PF13520">
    <property type="entry name" value="AA_permease_2"/>
    <property type="match status" value="1"/>
</dbReference>
<evidence type="ECO:0000313" key="6">
    <source>
        <dbReference type="EMBL" id="QEI05387.1"/>
    </source>
</evidence>
<sequence>MKNSSWRERLLGKARDPLSPDTKHSLALAAFLAWVGLGADGLSSSSYGPEEAFNALGTHTHLALFLAIATAITVFIVALAYNQVIELFPTGGGGYRVSTALLGPRAGLVAGSALIVDYVLTIAISVASGADAVFSLLPVSWLPYKLWAACAIVMLLLWMNLRGAKESIRFLLPIFLGFVVTHFILIVWGIFAHAQGLPALFPDTIKEVQTLSAETGWIFVVALFLKAYSLGGGTYTGIEAVSNNVERLAEPVVKTGKATMMMMAASLAFTAAGIILLYLLWDAAPVEGQTLNAVVFGSVLSEMGFTGHWLTIGLTLTLATEAGLLFVAANTGFLGGPSVLANMAADSWVPHRFRYLSSRLVTENGILLMGISALFIVLLTGGDVSLLVVLYSINVFLTFTLSLAGLTRYWIKNRRSPLHKPHWKRRVALSLLGLFITSSILVVTVVEKFFEGGWATLLITGVLIFACLGINSHYRDTRRRIAEVDDIFADQAFGSESNPPKLEPMAPTAVFVVGSSRGGGLHALLWVQRMFPDHFKNFVFINARTVDARVYGGQEALETLKMQATVSLKYFERFCNSYGLAATSKLGFGTDAIDVLETLSAEVQEEFPNAIFFVSKLVFKRENFVTKLLHNQAVTSLQQRLHLNGQQMMVLPMRID</sequence>
<evidence type="ECO:0000256" key="1">
    <source>
        <dbReference type="ARBA" id="ARBA00004141"/>
    </source>
</evidence>
<dbReference type="PANTHER" id="PTHR47704:SF1">
    <property type="entry name" value="POTASSIUM TRANSPORTER KIMA"/>
    <property type="match status" value="1"/>
</dbReference>
<accession>A0A5C0AYC4</accession>
<evidence type="ECO:0000313" key="7">
    <source>
        <dbReference type="Proteomes" id="UP000325161"/>
    </source>
</evidence>
<dbReference type="OrthoDB" id="9759676at2"/>
<feature type="transmembrane region" description="Helical" evidence="5">
    <location>
        <begin position="106"/>
        <end position="129"/>
    </location>
</feature>
<feature type="transmembrane region" description="Helical" evidence="5">
    <location>
        <begin position="170"/>
        <end position="191"/>
    </location>
</feature>
<dbReference type="InterPro" id="IPR053153">
    <property type="entry name" value="APC_K+_Transporter"/>
</dbReference>
<feature type="transmembrane region" description="Helical" evidence="5">
    <location>
        <begin position="141"/>
        <end position="158"/>
    </location>
</feature>
<evidence type="ECO:0000256" key="5">
    <source>
        <dbReference type="SAM" id="Phobius"/>
    </source>
</evidence>
<feature type="transmembrane region" description="Helical" evidence="5">
    <location>
        <begin position="322"/>
        <end position="344"/>
    </location>
</feature>
<feature type="transmembrane region" description="Helical" evidence="5">
    <location>
        <begin position="260"/>
        <end position="281"/>
    </location>
</feature>
<keyword evidence="7" id="KW-1185">Reference proteome</keyword>
<dbReference type="GO" id="GO:0022857">
    <property type="term" value="F:transmembrane transporter activity"/>
    <property type="evidence" value="ECO:0007669"/>
    <property type="project" value="InterPro"/>
</dbReference>
<comment type="subcellular location">
    <subcellularLocation>
        <location evidence="1">Membrane</location>
        <topology evidence="1">Multi-pass membrane protein</topology>
    </subcellularLocation>
</comment>
<dbReference type="RefSeq" id="WP_148813560.1">
    <property type="nucleotide sequence ID" value="NZ_CP043046.1"/>
</dbReference>
<keyword evidence="4 5" id="KW-0472">Membrane</keyword>
<feature type="transmembrane region" description="Helical" evidence="5">
    <location>
        <begin position="365"/>
        <end position="382"/>
    </location>
</feature>
<name>A0A5C0AYC4_9BURK</name>
<dbReference type="PANTHER" id="PTHR47704">
    <property type="entry name" value="POTASSIUM TRANSPORTER KIMA"/>
    <property type="match status" value="1"/>
</dbReference>
<keyword evidence="3 5" id="KW-1133">Transmembrane helix</keyword>
<feature type="transmembrane region" description="Helical" evidence="5">
    <location>
        <begin position="388"/>
        <end position="406"/>
    </location>
</feature>
<protein>
    <submittedName>
        <fullName evidence="6">Amino acid permease</fullName>
    </submittedName>
</protein>
<reference evidence="6 7" key="1">
    <citation type="submission" date="2019-08" db="EMBL/GenBank/DDBJ databases">
        <title>Amphibian skin-associated Pigmentiphaga: genome sequence and occurrence across geography and hosts.</title>
        <authorList>
            <person name="Bletz M.C."/>
            <person name="Bunk B."/>
            <person name="Sproeer C."/>
            <person name="Biwer P."/>
            <person name="Reiter S."/>
            <person name="Rabemananjara F.C.E."/>
            <person name="Schulz S."/>
            <person name="Overmann J."/>
            <person name="Vences M."/>
        </authorList>
    </citation>
    <scope>NUCLEOTIDE SEQUENCE [LARGE SCALE GENOMIC DNA]</scope>
    <source>
        <strain evidence="6 7">Mada1488</strain>
    </source>
</reference>
<feature type="transmembrane region" description="Helical" evidence="5">
    <location>
        <begin position="61"/>
        <end position="85"/>
    </location>
</feature>
<evidence type="ECO:0000256" key="2">
    <source>
        <dbReference type="ARBA" id="ARBA00022692"/>
    </source>
</evidence>
<dbReference type="Gene3D" id="1.20.1740.10">
    <property type="entry name" value="Amino acid/polyamine transporter I"/>
    <property type="match status" value="1"/>
</dbReference>
<dbReference type="AlphaFoldDB" id="A0A5C0AYC4"/>